<feature type="domain" description="PKD" evidence="1">
    <location>
        <begin position="435"/>
        <end position="473"/>
    </location>
</feature>
<dbReference type="SUPFAM" id="SSF49299">
    <property type="entry name" value="PKD domain"/>
    <property type="match status" value="1"/>
</dbReference>
<dbReference type="Pfam" id="PF18911">
    <property type="entry name" value="PKD_4"/>
    <property type="match status" value="1"/>
</dbReference>
<dbReference type="Gene3D" id="2.130.10.10">
    <property type="entry name" value="YVTN repeat-like/Quinoprotein amine dehydrogenase"/>
    <property type="match status" value="1"/>
</dbReference>
<evidence type="ECO:0000313" key="2">
    <source>
        <dbReference type="EMBL" id="MDU8886843.1"/>
    </source>
</evidence>
<dbReference type="Gene3D" id="2.60.40.10">
    <property type="entry name" value="Immunoglobulins"/>
    <property type="match status" value="1"/>
</dbReference>
<dbReference type="InterPro" id="IPR035986">
    <property type="entry name" value="PKD_dom_sf"/>
</dbReference>
<evidence type="ECO:0000313" key="3">
    <source>
        <dbReference type="Proteomes" id="UP001268651"/>
    </source>
</evidence>
<dbReference type="EMBL" id="JAWHTF010000007">
    <property type="protein sequence ID" value="MDU8886843.1"/>
    <property type="molecule type" value="Genomic_DNA"/>
</dbReference>
<dbReference type="InterPro" id="IPR015943">
    <property type="entry name" value="WD40/YVTN_repeat-like_dom_sf"/>
</dbReference>
<name>A0ABU3U8W9_9FLAO</name>
<gene>
    <name evidence="2" type="ORF">RXV94_11780</name>
</gene>
<dbReference type="Proteomes" id="UP001268651">
    <property type="component" value="Unassembled WGS sequence"/>
</dbReference>
<dbReference type="InterPro" id="IPR013783">
    <property type="entry name" value="Ig-like_fold"/>
</dbReference>
<dbReference type="PROSITE" id="PS50093">
    <property type="entry name" value="PKD"/>
    <property type="match status" value="1"/>
</dbReference>
<dbReference type="CDD" id="cd00146">
    <property type="entry name" value="PKD"/>
    <property type="match status" value="1"/>
</dbReference>
<accession>A0ABU3U8W9</accession>
<reference evidence="2 3" key="1">
    <citation type="submission" date="2023-10" db="EMBL/GenBank/DDBJ databases">
        <title>Marimonas sp. nov. isolated from tidal mud flat.</title>
        <authorList>
            <person name="Jaincy N.J."/>
            <person name="Srinivasan S."/>
            <person name="Lee S.-S."/>
        </authorList>
    </citation>
    <scope>NUCLEOTIDE SEQUENCE [LARGE SCALE GENOMIC DNA]</scope>
    <source>
        <strain evidence="2 3">MJ-SS3</strain>
    </source>
</reference>
<comment type="caution">
    <text evidence="2">The sequence shown here is derived from an EMBL/GenBank/DDBJ whole genome shotgun (WGS) entry which is preliminary data.</text>
</comment>
<protein>
    <submittedName>
        <fullName evidence="2">T9SS type B sorting domain-containing protein</fullName>
    </submittedName>
</protein>
<dbReference type="NCBIfam" id="TIGR04131">
    <property type="entry name" value="Bac_Flav_CTERM"/>
    <property type="match status" value="1"/>
</dbReference>
<sequence length="920" mass="102143">MDFRFINQKALLIAFLFIFCYGFSQKESANWYFGSFAGLDFNSGTPVPHVDGRLETHEGCATISDANGNLLFYTDGVTVWDRRHNIMPNGTGLLGHSSSTASAIIIPKPGTTTSYYIFTVDKPSYYLTEGLPVDGVNYSEVDMALNSGYGDIVSAMKNKHLITYNTSDSFQSEYKCSEKITAVNSNDGSSIWVITQFMNKFYSFRVDANGVNETPIVSTVQQTVRPLFNADRANVTAIGYLKVSPDGKKIAIAHSSTSLGSPRSGTKKSGKILLYDFNNSTGAVSNQQSILDGWYPYGLEFSPNSKLLYATVNYFDDDDTFNHSHLFQYNLESSNIENSQVDISSSDNVAGALQLAMNGKIYRAGYRTGSIGLELSVINKPNELGTSCAYSHNSVNLAGQAAALGLPPFVQSIFLYTFDYENICLGDQTRFIITSDDPYDTVLWDFGDGQTSTLEEPTHVFTQPGVHTVSMTLYLNGIERGPFLKQLIISEPPQVLQTTFDLIQCDEIDNDPNDGRAPFNLQLANAPLTFNTSEAIQVYYYHSITDAQNDIDNTNAINNVYTNQTQGEILHAKIYKANTACYSMATIRLNTTQAVDLNATTLGACDPDEDGFADFDLESKGLEIASSLNLPSNVTISFFETENDAAIGRNVLPNIYGSNNRVLYVRAESDNACYGTGTLNLDVRSFPQLQDQVIDVCLSDFPITIESGIGISQSSNYNFEWNTGEINDQIVVSQAGQYDVRVIDPLLNCEDTVSITVNQNNIPVVQDISINDYNVTVQLADNSEGFEYALDDQFGFYQDSNVFINVPAGTHTVFVKDVYNCNIISEEIYVLGFPKYFTPNDDGTHDTWNVLGLDPSEFQYQTVTVQIFDRYGKLLKTFNPYRSKGWNGKYNGKLLTPDDYWYYLVLPDGRKYRGHFSLKV</sequence>
<dbReference type="Pfam" id="PF13585">
    <property type="entry name" value="CHU_C"/>
    <property type="match status" value="1"/>
</dbReference>
<evidence type="ECO:0000259" key="1">
    <source>
        <dbReference type="PROSITE" id="PS50093"/>
    </source>
</evidence>
<dbReference type="InterPro" id="IPR000601">
    <property type="entry name" value="PKD_dom"/>
</dbReference>
<organism evidence="2 3">
    <name type="scientific">Gilvirhabdus luticola</name>
    <dbReference type="NCBI Taxonomy" id="3079858"/>
    <lineage>
        <taxon>Bacteria</taxon>
        <taxon>Pseudomonadati</taxon>
        <taxon>Bacteroidota</taxon>
        <taxon>Flavobacteriia</taxon>
        <taxon>Flavobacteriales</taxon>
        <taxon>Flavobacteriaceae</taxon>
        <taxon>Gilvirhabdus</taxon>
    </lineage>
</organism>
<dbReference type="RefSeq" id="WP_316662941.1">
    <property type="nucleotide sequence ID" value="NZ_JAWHTF010000007.1"/>
</dbReference>
<dbReference type="SUPFAM" id="SSF75011">
    <property type="entry name" value="3-carboxy-cis,cis-mucoante lactonizing enzyme"/>
    <property type="match status" value="1"/>
</dbReference>
<dbReference type="InterPro" id="IPR026341">
    <property type="entry name" value="T9SS_type_B"/>
</dbReference>
<proteinExistence type="predicted"/>
<keyword evidence="3" id="KW-1185">Reference proteome</keyword>